<organism evidence="2">
    <name type="scientific">hydrothermal vent metagenome</name>
    <dbReference type="NCBI Taxonomy" id="652676"/>
    <lineage>
        <taxon>unclassified sequences</taxon>
        <taxon>metagenomes</taxon>
        <taxon>ecological metagenomes</taxon>
    </lineage>
</organism>
<accession>A0A1W1BMJ2</accession>
<proteinExistence type="predicted"/>
<keyword evidence="1" id="KW-0472">Membrane</keyword>
<sequence length="99" mass="11892">MYVFIVNTYPKIKPINGDKKKVQIQSRFLQNYPCLIYKNLMCTIFLSPIEKFKIIPITALNLLEATHFISFLNFFSIIIKKRIFVNEKSNSHRCKQWYR</sequence>
<reference evidence="2" key="1">
    <citation type="submission" date="2016-10" db="EMBL/GenBank/DDBJ databases">
        <authorList>
            <person name="de Groot N.N."/>
        </authorList>
    </citation>
    <scope>NUCLEOTIDE SEQUENCE</scope>
</reference>
<dbReference type="AlphaFoldDB" id="A0A1W1BMJ2"/>
<evidence type="ECO:0000256" key="1">
    <source>
        <dbReference type="SAM" id="Phobius"/>
    </source>
</evidence>
<evidence type="ECO:0000313" key="2">
    <source>
        <dbReference type="EMBL" id="SFV54733.1"/>
    </source>
</evidence>
<gene>
    <name evidence="2" type="ORF">MNB_SM-6-887</name>
</gene>
<name>A0A1W1BMJ2_9ZZZZ</name>
<protein>
    <submittedName>
        <fullName evidence="2">Uncharacterized protein</fullName>
    </submittedName>
</protein>
<keyword evidence="1" id="KW-0812">Transmembrane</keyword>
<keyword evidence="1" id="KW-1133">Transmembrane helix</keyword>
<feature type="transmembrane region" description="Helical" evidence="1">
    <location>
        <begin position="54"/>
        <end position="79"/>
    </location>
</feature>
<dbReference type="EMBL" id="FPHK01000012">
    <property type="protein sequence ID" value="SFV54733.1"/>
    <property type="molecule type" value="Genomic_DNA"/>
</dbReference>